<evidence type="ECO:0000313" key="4">
    <source>
        <dbReference type="Proteomes" id="UP001497382"/>
    </source>
</evidence>
<gene>
    <name evidence="3" type="ORF">LARSCL_LOCUS3264</name>
</gene>
<dbReference type="AlphaFoldDB" id="A0AAV1Z5W0"/>
<evidence type="ECO:0000313" key="3">
    <source>
        <dbReference type="EMBL" id="CAL1266738.1"/>
    </source>
</evidence>
<keyword evidence="2" id="KW-0812">Transmembrane</keyword>
<feature type="compositionally biased region" description="Basic and acidic residues" evidence="1">
    <location>
        <begin position="106"/>
        <end position="115"/>
    </location>
</feature>
<reference evidence="3 4" key="1">
    <citation type="submission" date="2024-04" db="EMBL/GenBank/DDBJ databases">
        <authorList>
            <person name="Rising A."/>
            <person name="Reimegard J."/>
            <person name="Sonavane S."/>
            <person name="Akerstrom W."/>
            <person name="Nylinder S."/>
            <person name="Hedman E."/>
            <person name="Kallberg Y."/>
        </authorList>
    </citation>
    <scope>NUCLEOTIDE SEQUENCE [LARGE SCALE GENOMIC DNA]</scope>
</reference>
<dbReference type="Proteomes" id="UP001497382">
    <property type="component" value="Unassembled WGS sequence"/>
</dbReference>
<evidence type="ECO:0000256" key="1">
    <source>
        <dbReference type="SAM" id="MobiDB-lite"/>
    </source>
</evidence>
<evidence type="ECO:0000256" key="2">
    <source>
        <dbReference type="SAM" id="Phobius"/>
    </source>
</evidence>
<keyword evidence="2" id="KW-0472">Membrane</keyword>
<keyword evidence="2" id="KW-1133">Transmembrane helix</keyword>
<feature type="compositionally biased region" description="Basic and acidic residues" evidence="1">
    <location>
        <begin position="46"/>
        <end position="60"/>
    </location>
</feature>
<keyword evidence="4" id="KW-1185">Reference proteome</keyword>
<feature type="region of interest" description="Disordered" evidence="1">
    <location>
        <begin position="24"/>
        <end position="227"/>
    </location>
</feature>
<name>A0AAV1Z5W0_9ARAC</name>
<feature type="compositionally biased region" description="Basic and acidic residues" evidence="1">
    <location>
        <begin position="178"/>
        <end position="212"/>
    </location>
</feature>
<proteinExistence type="predicted"/>
<feature type="transmembrane region" description="Helical" evidence="2">
    <location>
        <begin position="316"/>
        <end position="339"/>
    </location>
</feature>
<organism evidence="3 4">
    <name type="scientific">Larinioides sclopetarius</name>
    <dbReference type="NCBI Taxonomy" id="280406"/>
    <lineage>
        <taxon>Eukaryota</taxon>
        <taxon>Metazoa</taxon>
        <taxon>Ecdysozoa</taxon>
        <taxon>Arthropoda</taxon>
        <taxon>Chelicerata</taxon>
        <taxon>Arachnida</taxon>
        <taxon>Araneae</taxon>
        <taxon>Araneomorphae</taxon>
        <taxon>Entelegynae</taxon>
        <taxon>Araneoidea</taxon>
        <taxon>Araneidae</taxon>
        <taxon>Larinioides</taxon>
    </lineage>
</organism>
<feature type="transmembrane region" description="Helical" evidence="2">
    <location>
        <begin position="280"/>
        <end position="304"/>
    </location>
</feature>
<comment type="caution">
    <text evidence="3">The sequence shown here is derived from an EMBL/GenBank/DDBJ whole genome shotgun (WGS) entry which is preliminary data.</text>
</comment>
<feature type="transmembrane region" description="Helical" evidence="2">
    <location>
        <begin position="364"/>
        <end position="387"/>
    </location>
</feature>
<sequence>MLSYYLLSFMLTWHVSLYNNRSFEGELPSGSPPKDPMNNRPGPSKPRADPSGDSKEETRESNPPLARITDDEDDESPPAYVRRYMKKEQKVDNFEDLEPPPPEPVQKPHDVRSDPEFQQQANRRRERRERQKLVKGPCSLRPEPSHIAPLLVPEPFDPDIGQHAANAPGLRQQPANAPDHEQQPANAPDHEQQPANAPDHEQQPANAPDHEQQPANVPDPGQQPASVPARSAIWDRCVSFYEQINAFTFQFPFHTLLLTWPLATAIMGILNLGLCKMNTYFPGVMIFVGLLGTIIVLLRLYAIYYEKRFAFIGRKFWIVIRTIESIIWILFAIQLYYFFEKNPSFTPGEKRYCKPKIYKINCGLMFLTSATMIGWMVVNIGNFIYCFPRRVRRL</sequence>
<feature type="transmembrane region" description="Helical" evidence="2">
    <location>
        <begin position="253"/>
        <end position="274"/>
    </location>
</feature>
<accession>A0AAV1Z5W0</accession>
<dbReference type="EMBL" id="CAXIEN010000024">
    <property type="protein sequence ID" value="CAL1266738.1"/>
    <property type="molecule type" value="Genomic_DNA"/>
</dbReference>
<protein>
    <submittedName>
        <fullName evidence="3">Uncharacterized protein</fullName>
    </submittedName>
</protein>